<evidence type="ECO:0000256" key="1">
    <source>
        <dbReference type="SAM" id="MobiDB-lite"/>
    </source>
</evidence>
<feature type="region of interest" description="Disordered" evidence="1">
    <location>
        <begin position="234"/>
        <end position="291"/>
    </location>
</feature>
<accession>A0ABM1BNR1</accession>
<organism evidence="2 3">
    <name type="scientific">Limulus polyphemus</name>
    <name type="common">Atlantic horseshoe crab</name>
    <dbReference type="NCBI Taxonomy" id="6850"/>
    <lineage>
        <taxon>Eukaryota</taxon>
        <taxon>Metazoa</taxon>
        <taxon>Ecdysozoa</taxon>
        <taxon>Arthropoda</taxon>
        <taxon>Chelicerata</taxon>
        <taxon>Merostomata</taxon>
        <taxon>Xiphosura</taxon>
        <taxon>Limulidae</taxon>
        <taxon>Limulus</taxon>
    </lineage>
</organism>
<dbReference type="GeneID" id="106469732"/>
<evidence type="ECO:0000313" key="2">
    <source>
        <dbReference type="Proteomes" id="UP000694941"/>
    </source>
</evidence>
<evidence type="ECO:0000313" key="3">
    <source>
        <dbReference type="RefSeq" id="XP_013785698.1"/>
    </source>
</evidence>
<proteinExistence type="predicted"/>
<dbReference type="RefSeq" id="XP_013785698.1">
    <property type="nucleotide sequence ID" value="XM_013930244.1"/>
</dbReference>
<feature type="compositionally biased region" description="Polar residues" evidence="1">
    <location>
        <begin position="249"/>
        <end position="259"/>
    </location>
</feature>
<sequence>MHVIPYGSGQNLRTSQLERTTETAFSNKVTLLDTSTKHESQDVTTSTSVFANVTELLDEEDMNTQNNARNYPFNTNTTDVSLQINRQTSVSSQVADEGKLFSPEESFDTIPTAKSLLPNAIRTPVITLGTKGISEHFDREVTKATIRSVSKVIPDNSIVALTTSDSSRQTASEVTADTLTNTENPTETTSAGSVVTIETTYFSAETDKKETPATFTTTTEKLARNNEGYSVTLATTKDSSKDSNEDTETTLPITNTPKRNTLDSVATLATTTTDSSKDSDEDTETTLPITKTPKRNTLDSVATLANEHASGQIATDFERILKSDPLLKIPSKSVRFGGSKLAISNMEEEISNTGSLQGAASDITVGELAIYIKYLT</sequence>
<feature type="compositionally biased region" description="Low complexity" evidence="1">
    <location>
        <begin position="262"/>
        <end position="274"/>
    </location>
</feature>
<protein>
    <submittedName>
        <fullName evidence="3">Uncharacterized protein PB18E9.04c-like</fullName>
    </submittedName>
</protein>
<dbReference type="Proteomes" id="UP000694941">
    <property type="component" value="Unplaced"/>
</dbReference>
<name>A0ABM1BNR1_LIMPO</name>
<keyword evidence="2" id="KW-1185">Reference proteome</keyword>
<gene>
    <name evidence="3" type="primary">LOC106469732</name>
</gene>
<reference evidence="3" key="1">
    <citation type="submission" date="2025-08" db="UniProtKB">
        <authorList>
            <consortium name="RefSeq"/>
        </authorList>
    </citation>
    <scope>IDENTIFICATION</scope>
    <source>
        <tissue evidence="3">Muscle</tissue>
    </source>
</reference>